<dbReference type="Proteomes" id="UP000303847">
    <property type="component" value="Chromosome"/>
</dbReference>
<feature type="region of interest" description="Disordered" evidence="1">
    <location>
        <begin position="253"/>
        <end position="333"/>
    </location>
</feature>
<feature type="compositionally biased region" description="Basic and acidic residues" evidence="1">
    <location>
        <begin position="304"/>
        <end position="319"/>
    </location>
</feature>
<dbReference type="AlphaFoldDB" id="A0A2U1UU38"/>
<sequence>MAYEWIKVEVITPDKPEIYQLAEILNIDPDSVLGKLIRIWAWADQQTIDGNANSNAASVTKNAIDRVAFLPGFADALLQVGWLRNEGNTLVFPNFDRHNGKSSKKRTLTNRRVTEHRKKPPNGNANSNATSVTSAFQKALPEEELEEEVKDKPPSLGGGENLGEGGQPENGGPPELDFSGLDEPIGKFAMHPDWRPSPDFQQRAAYWNRILDGPKPGYTETELVRFTTFWQAEGKALHHVQWEQKFADSVLYERRQESMKKPNGGPNAKPQSNTPSSGESRAMQKFREAQAQRYGPDFVQPVGGDDRDIYGSLDSEERGNPVNGLERSDWSSD</sequence>
<evidence type="ECO:0000256" key="1">
    <source>
        <dbReference type="SAM" id="MobiDB-lite"/>
    </source>
</evidence>
<keyword evidence="6" id="KW-1185">Reference proteome</keyword>
<feature type="compositionally biased region" description="Gly residues" evidence="1">
    <location>
        <begin position="156"/>
        <end position="169"/>
    </location>
</feature>
<name>A0A2U1UU38_9GAMM</name>
<feature type="domain" description="DnaT DNA-binding" evidence="2">
    <location>
        <begin position="188"/>
        <end position="258"/>
    </location>
</feature>
<dbReference type="Proteomes" id="UP000295985">
    <property type="component" value="Unassembled WGS sequence"/>
</dbReference>
<evidence type="ECO:0000259" key="2">
    <source>
        <dbReference type="Pfam" id="PF17948"/>
    </source>
</evidence>
<feature type="region of interest" description="Disordered" evidence="1">
    <location>
        <begin position="94"/>
        <end position="184"/>
    </location>
</feature>
<dbReference type="EMBL" id="QDKK01000004">
    <property type="protein sequence ID" value="PWC25163.1"/>
    <property type="molecule type" value="Genomic_DNA"/>
</dbReference>
<accession>A0A2U1UU38</accession>
<dbReference type="OrthoDB" id="6630498at2"/>
<feature type="compositionally biased region" description="Polar residues" evidence="1">
    <location>
        <begin position="123"/>
        <end position="136"/>
    </location>
</feature>
<dbReference type="Gene3D" id="1.10.8.1180">
    <property type="match status" value="1"/>
</dbReference>
<gene>
    <name evidence="3" type="ORF">DDT54_04480</name>
    <name evidence="4" type="ORF">EH206_12445</name>
</gene>
<feature type="compositionally biased region" description="Polar residues" evidence="1">
    <location>
        <begin position="269"/>
        <end position="279"/>
    </location>
</feature>
<dbReference type="InterPro" id="IPR040480">
    <property type="entry name" value="DnaT_DNA_bind"/>
</dbReference>
<evidence type="ECO:0000313" key="4">
    <source>
        <dbReference type="EMBL" id="QCR04918.1"/>
    </source>
</evidence>
<organism evidence="3 5">
    <name type="scientific">Brenneria nigrifluens DSM 30175 = ATCC 13028</name>
    <dbReference type="NCBI Taxonomy" id="1121120"/>
    <lineage>
        <taxon>Bacteria</taxon>
        <taxon>Pseudomonadati</taxon>
        <taxon>Pseudomonadota</taxon>
        <taxon>Gammaproteobacteria</taxon>
        <taxon>Enterobacterales</taxon>
        <taxon>Pectobacteriaceae</taxon>
        <taxon>Brenneria</taxon>
    </lineage>
</organism>
<dbReference type="Pfam" id="PF17948">
    <property type="entry name" value="DnaT"/>
    <property type="match status" value="1"/>
</dbReference>
<proteinExistence type="predicted"/>
<protein>
    <recommendedName>
        <fullName evidence="2">DnaT DNA-binding domain-containing protein</fullName>
    </recommendedName>
</protein>
<reference evidence="4 6" key="2">
    <citation type="submission" date="2018-11" db="EMBL/GenBank/DDBJ databases">
        <title>Genome sequences of Brenneria nigrifluens and Brenneria rubrifaciens.</title>
        <authorList>
            <person name="Poret-Peterson A.T."/>
            <person name="McClean A.E."/>
            <person name="Kluepfel D.A."/>
        </authorList>
    </citation>
    <scope>NUCLEOTIDE SEQUENCE [LARGE SCALE GENOMIC DNA]</scope>
    <source>
        <strain evidence="4 6">ATCC 13028</strain>
    </source>
</reference>
<dbReference type="EMBL" id="CP034036">
    <property type="protein sequence ID" value="QCR04918.1"/>
    <property type="molecule type" value="Genomic_DNA"/>
</dbReference>
<evidence type="ECO:0000313" key="5">
    <source>
        <dbReference type="Proteomes" id="UP000295985"/>
    </source>
</evidence>
<evidence type="ECO:0000313" key="3">
    <source>
        <dbReference type="EMBL" id="PWC25163.1"/>
    </source>
</evidence>
<feature type="compositionally biased region" description="Basic residues" evidence="1">
    <location>
        <begin position="100"/>
        <end position="120"/>
    </location>
</feature>
<evidence type="ECO:0000313" key="6">
    <source>
        <dbReference type="Proteomes" id="UP000303847"/>
    </source>
</evidence>
<reference evidence="3 5" key="1">
    <citation type="submission" date="2018-04" db="EMBL/GenBank/DDBJ databases">
        <title>Brenneria corticis sp.nov.</title>
        <authorList>
            <person name="Li Y."/>
        </authorList>
    </citation>
    <scope>NUCLEOTIDE SEQUENCE [LARGE SCALE GENOMIC DNA]</scope>
    <source>
        <strain evidence="3 5">LMG 2694</strain>
    </source>
</reference>